<protein>
    <submittedName>
        <fullName evidence="2">Predicted protein</fullName>
    </submittedName>
</protein>
<name>F2E9V5_HORVV</name>
<accession>F2E9V5</accession>
<proteinExistence type="evidence at transcript level"/>
<organism evidence="2">
    <name type="scientific">Hordeum vulgare subsp. vulgare</name>
    <name type="common">Domesticated barley</name>
    <dbReference type="NCBI Taxonomy" id="112509"/>
    <lineage>
        <taxon>Eukaryota</taxon>
        <taxon>Viridiplantae</taxon>
        <taxon>Streptophyta</taxon>
        <taxon>Embryophyta</taxon>
        <taxon>Tracheophyta</taxon>
        <taxon>Spermatophyta</taxon>
        <taxon>Magnoliopsida</taxon>
        <taxon>Liliopsida</taxon>
        <taxon>Poales</taxon>
        <taxon>Poaceae</taxon>
        <taxon>BOP clade</taxon>
        <taxon>Pooideae</taxon>
        <taxon>Triticodae</taxon>
        <taxon>Triticeae</taxon>
        <taxon>Hordeinae</taxon>
        <taxon>Hordeum</taxon>
    </lineage>
</organism>
<keyword evidence="1" id="KW-0732">Signal</keyword>
<dbReference type="EMBL" id="AK372930">
    <property type="protein sequence ID" value="BAK04127.1"/>
    <property type="molecule type" value="mRNA"/>
</dbReference>
<feature type="signal peptide" evidence="1">
    <location>
        <begin position="1"/>
        <end position="30"/>
    </location>
</feature>
<reference evidence="2" key="1">
    <citation type="journal article" date="2011" name="Plant Physiol.">
        <title>Comprehensive sequence analysis of 24,783 barley full-length cDNAs derived from 12 clone libraries.</title>
        <authorList>
            <person name="Matsumoto T."/>
            <person name="Tanaka T."/>
            <person name="Sakai H."/>
            <person name="Amano N."/>
            <person name="Kanamori H."/>
            <person name="Kurita K."/>
            <person name="Kikuta A."/>
            <person name="Kamiya K."/>
            <person name="Yamamoto M."/>
            <person name="Ikawa H."/>
            <person name="Fujii N."/>
            <person name="Hori K."/>
            <person name="Itoh T."/>
            <person name="Sato K."/>
        </authorList>
    </citation>
    <scope>NUCLEOTIDE SEQUENCE</scope>
    <source>
        <tissue evidence="2">Flower</tissue>
    </source>
</reference>
<evidence type="ECO:0000256" key="1">
    <source>
        <dbReference type="SAM" id="SignalP"/>
    </source>
</evidence>
<dbReference type="AlphaFoldDB" id="F2E9V5"/>
<feature type="chain" id="PRO_5003276212" evidence="1">
    <location>
        <begin position="31"/>
        <end position="63"/>
    </location>
</feature>
<sequence length="63" mass="6817">MAHMRNYTRPLCYIALIAMATAFFSGHAAGSYIDIFDDCTLVDYCSPPDRASGNIACKAYCAG</sequence>
<evidence type="ECO:0000313" key="2">
    <source>
        <dbReference type="EMBL" id="BAK04127.1"/>
    </source>
</evidence>